<keyword evidence="3" id="KW-1185">Reference proteome</keyword>
<dbReference type="GO" id="GO:0032259">
    <property type="term" value="P:methylation"/>
    <property type="evidence" value="ECO:0007669"/>
    <property type="project" value="UniProtKB-KW"/>
</dbReference>
<name>A0AAD5K7P7_9FUNG</name>
<dbReference type="EMBL" id="JAIXMP010000024">
    <property type="protein sequence ID" value="KAI9254607.1"/>
    <property type="molecule type" value="Genomic_DNA"/>
</dbReference>
<feature type="domain" description="Methyltransferase" evidence="1">
    <location>
        <begin position="28"/>
        <end position="119"/>
    </location>
</feature>
<keyword evidence="2" id="KW-0489">Methyltransferase</keyword>
<dbReference type="AlphaFoldDB" id="A0AAD5K7P7"/>
<evidence type="ECO:0000313" key="2">
    <source>
        <dbReference type="EMBL" id="KAI9254607.1"/>
    </source>
</evidence>
<reference evidence="2" key="2">
    <citation type="submission" date="2023-02" db="EMBL/GenBank/DDBJ databases">
        <authorList>
            <consortium name="DOE Joint Genome Institute"/>
            <person name="Mondo S.J."/>
            <person name="Chang Y."/>
            <person name="Wang Y."/>
            <person name="Ahrendt S."/>
            <person name="Andreopoulos W."/>
            <person name="Barry K."/>
            <person name="Beard J."/>
            <person name="Benny G.L."/>
            <person name="Blankenship S."/>
            <person name="Bonito G."/>
            <person name="Cuomo C."/>
            <person name="Desiro A."/>
            <person name="Gervers K.A."/>
            <person name="Hundley H."/>
            <person name="Kuo A."/>
            <person name="LaButti K."/>
            <person name="Lang B.F."/>
            <person name="Lipzen A."/>
            <person name="O'Donnell K."/>
            <person name="Pangilinan J."/>
            <person name="Reynolds N."/>
            <person name="Sandor L."/>
            <person name="Smith M.W."/>
            <person name="Tsang A."/>
            <person name="Grigoriev I.V."/>
            <person name="Stajich J.E."/>
            <person name="Spatafora J.W."/>
        </authorList>
    </citation>
    <scope>NUCLEOTIDE SEQUENCE</scope>
    <source>
        <strain evidence="2">RSA 2281</strain>
    </source>
</reference>
<gene>
    <name evidence="2" type="ORF">BDA99DRAFT_442742</name>
</gene>
<sequence length="255" mass="28931">MQHYCIKTAFGANFHAPIEEQLEQGITVLDSGCGPGAWVLDMAKQYPQSKFNGLDISEVFPMEIKPVNAEFQAHNIAHSIPFPDNHFDFIHQRLLVMGLRETEWPAVVGNFMRTLKPGGWLELTECTSPELINRGPKMGILMDAVNEVALAKGLLPNATRHIERFIKEAGFTNIVTQELHTPVNHGNKVGELLWKDFRMLYTAMRPIIGKAYPEYASEEAYEQFMEDAGEECKEYKSAFIWVRSYGQKPEVPTEN</sequence>
<reference evidence="2" key="1">
    <citation type="journal article" date="2022" name="IScience">
        <title>Evolution of zygomycete secretomes and the origins of terrestrial fungal ecologies.</title>
        <authorList>
            <person name="Chang Y."/>
            <person name="Wang Y."/>
            <person name="Mondo S."/>
            <person name="Ahrendt S."/>
            <person name="Andreopoulos W."/>
            <person name="Barry K."/>
            <person name="Beard J."/>
            <person name="Benny G.L."/>
            <person name="Blankenship S."/>
            <person name="Bonito G."/>
            <person name="Cuomo C."/>
            <person name="Desiro A."/>
            <person name="Gervers K.A."/>
            <person name="Hundley H."/>
            <person name="Kuo A."/>
            <person name="LaButti K."/>
            <person name="Lang B.F."/>
            <person name="Lipzen A."/>
            <person name="O'Donnell K."/>
            <person name="Pangilinan J."/>
            <person name="Reynolds N."/>
            <person name="Sandor L."/>
            <person name="Smith M.E."/>
            <person name="Tsang A."/>
            <person name="Grigoriev I.V."/>
            <person name="Stajich J.E."/>
            <person name="Spatafora J.W."/>
        </authorList>
    </citation>
    <scope>NUCLEOTIDE SEQUENCE</scope>
    <source>
        <strain evidence="2">RSA 2281</strain>
    </source>
</reference>
<dbReference type="InterPro" id="IPR041698">
    <property type="entry name" value="Methyltransf_25"/>
</dbReference>
<keyword evidence="2" id="KW-0808">Transferase</keyword>
<dbReference type="SUPFAM" id="SSF53335">
    <property type="entry name" value="S-adenosyl-L-methionine-dependent methyltransferases"/>
    <property type="match status" value="1"/>
</dbReference>
<dbReference type="PANTHER" id="PTHR43591">
    <property type="entry name" value="METHYLTRANSFERASE"/>
    <property type="match status" value="1"/>
</dbReference>
<accession>A0AAD5K7P7</accession>
<dbReference type="GO" id="GO:0008168">
    <property type="term" value="F:methyltransferase activity"/>
    <property type="evidence" value="ECO:0007669"/>
    <property type="project" value="UniProtKB-KW"/>
</dbReference>
<organism evidence="2 3">
    <name type="scientific">Phascolomyces articulosus</name>
    <dbReference type="NCBI Taxonomy" id="60185"/>
    <lineage>
        <taxon>Eukaryota</taxon>
        <taxon>Fungi</taxon>
        <taxon>Fungi incertae sedis</taxon>
        <taxon>Mucoromycota</taxon>
        <taxon>Mucoromycotina</taxon>
        <taxon>Mucoromycetes</taxon>
        <taxon>Mucorales</taxon>
        <taxon>Lichtheimiaceae</taxon>
        <taxon>Phascolomyces</taxon>
    </lineage>
</organism>
<dbReference type="Pfam" id="PF13649">
    <property type="entry name" value="Methyltransf_25"/>
    <property type="match status" value="1"/>
</dbReference>
<comment type="caution">
    <text evidence="2">The sequence shown here is derived from an EMBL/GenBank/DDBJ whole genome shotgun (WGS) entry which is preliminary data.</text>
</comment>
<evidence type="ECO:0000313" key="3">
    <source>
        <dbReference type="Proteomes" id="UP001209540"/>
    </source>
</evidence>
<proteinExistence type="predicted"/>
<dbReference type="Proteomes" id="UP001209540">
    <property type="component" value="Unassembled WGS sequence"/>
</dbReference>
<dbReference type="InterPro" id="IPR029063">
    <property type="entry name" value="SAM-dependent_MTases_sf"/>
</dbReference>
<protein>
    <submittedName>
        <fullName evidence="2">S-adenosyl-L-methionine-dependent methyltransferase</fullName>
    </submittedName>
</protein>
<dbReference type="CDD" id="cd02440">
    <property type="entry name" value="AdoMet_MTases"/>
    <property type="match status" value="1"/>
</dbReference>
<dbReference type="PANTHER" id="PTHR43591:SF24">
    <property type="entry name" value="2-METHOXY-6-POLYPRENYL-1,4-BENZOQUINOL METHYLASE, MITOCHONDRIAL"/>
    <property type="match status" value="1"/>
</dbReference>
<dbReference type="Gene3D" id="3.40.50.150">
    <property type="entry name" value="Vaccinia Virus protein VP39"/>
    <property type="match status" value="1"/>
</dbReference>
<evidence type="ECO:0000259" key="1">
    <source>
        <dbReference type="Pfam" id="PF13649"/>
    </source>
</evidence>